<dbReference type="GO" id="GO:0046872">
    <property type="term" value="F:metal ion binding"/>
    <property type="evidence" value="ECO:0007669"/>
    <property type="project" value="UniProtKB-KW"/>
</dbReference>
<name>A0A5R9JAT4_9PROT</name>
<keyword evidence="1 4" id="KW-0349">Heme</keyword>
<proteinExistence type="predicted"/>
<dbReference type="GO" id="GO:0020037">
    <property type="term" value="F:heme binding"/>
    <property type="evidence" value="ECO:0007669"/>
    <property type="project" value="InterPro"/>
</dbReference>
<reference evidence="7 8" key="1">
    <citation type="submission" date="2019-05" db="EMBL/GenBank/DDBJ databases">
        <authorList>
            <person name="Pankratov T."/>
            <person name="Grouzdev D."/>
        </authorList>
    </citation>
    <scope>NUCLEOTIDE SEQUENCE [LARGE SCALE GENOMIC DNA]</scope>
    <source>
        <strain evidence="7 8">KEBCLARHB70R</strain>
    </source>
</reference>
<dbReference type="PROSITE" id="PS51007">
    <property type="entry name" value="CYTC"/>
    <property type="match status" value="1"/>
</dbReference>
<dbReference type="OrthoDB" id="335174at2"/>
<sequence length="161" mass="17377">MAVQDKSRVWNASRLLPHGQVEQPPVPGTVSPDDHPAAPQPARIDAGLLARGEQRYGIFCTPCHGRDGLGDGMIVRRGFPHPPDLHAAAVRGLSAARLYDVIDRGYGVMYGYGDRIAPADRWAVIAWVRALQRSGDVPAAELTADDRARLDRAARNGAGPR</sequence>
<keyword evidence="3 4" id="KW-0408">Iron</keyword>
<gene>
    <name evidence="7" type="ORF">FE263_08805</name>
</gene>
<dbReference type="InterPro" id="IPR009056">
    <property type="entry name" value="Cyt_c-like_dom"/>
</dbReference>
<dbReference type="PANTHER" id="PTHR40394">
    <property type="entry name" value="LIPOPROTEIN-RELATED"/>
    <property type="match status" value="1"/>
</dbReference>
<dbReference type="Gene3D" id="1.10.760.10">
    <property type="entry name" value="Cytochrome c-like domain"/>
    <property type="match status" value="1"/>
</dbReference>
<feature type="domain" description="Cytochrome c" evidence="6">
    <location>
        <begin position="47"/>
        <end position="132"/>
    </location>
</feature>
<evidence type="ECO:0000256" key="1">
    <source>
        <dbReference type="ARBA" id="ARBA00022617"/>
    </source>
</evidence>
<dbReference type="PANTHER" id="PTHR40394:SF2">
    <property type="entry name" value="QUINOL:CYTOCHROME C OXIDOREDUCTASE MEMBRANE PROTEIN"/>
    <property type="match status" value="1"/>
</dbReference>
<dbReference type="GO" id="GO:0009055">
    <property type="term" value="F:electron transfer activity"/>
    <property type="evidence" value="ECO:0007669"/>
    <property type="project" value="InterPro"/>
</dbReference>
<dbReference type="AlphaFoldDB" id="A0A5R9JAT4"/>
<dbReference type="EMBL" id="VCDI01000002">
    <property type="protein sequence ID" value="TLU73647.1"/>
    <property type="molecule type" value="Genomic_DNA"/>
</dbReference>
<feature type="region of interest" description="Disordered" evidence="5">
    <location>
        <begin position="12"/>
        <end position="40"/>
    </location>
</feature>
<dbReference type="SUPFAM" id="SSF46626">
    <property type="entry name" value="Cytochrome c"/>
    <property type="match status" value="1"/>
</dbReference>
<evidence type="ECO:0000256" key="5">
    <source>
        <dbReference type="SAM" id="MobiDB-lite"/>
    </source>
</evidence>
<organism evidence="7 8">
    <name type="scientific">Lichenicoccus roseus</name>
    <dbReference type="NCBI Taxonomy" id="2683649"/>
    <lineage>
        <taxon>Bacteria</taxon>
        <taxon>Pseudomonadati</taxon>
        <taxon>Pseudomonadota</taxon>
        <taxon>Alphaproteobacteria</taxon>
        <taxon>Acetobacterales</taxon>
        <taxon>Acetobacteraceae</taxon>
        <taxon>Lichenicoccus</taxon>
    </lineage>
</organism>
<evidence type="ECO:0000259" key="6">
    <source>
        <dbReference type="PROSITE" id="PS51007"/>
    </source>
</evidence>
<keyword evidence="8" id="KW-1185">Reference proteome</keyword>
<dbReference type="InterPro" id="IPR036909">
    <property type="entry name" value="Cyt_c-like_dom_sf"/>
</dbReference>
<evidence type="ECO:0000313" key="8">
    <source>
        <dbReference type="Proteomes" id="UP000305654"/>
    </source>
</evidence>
<evidence type="ECO:0000256" key="2">
    <source>
        <dbReference type="ARBA" id="ARBA00022723"/>
    </source>
</evidence>
<accession>A0A5R9JAT4</accession>
<dbReference type="Pfam" id="PF13442">
    <property type="entry name" value="Cytochrome_CBB3"/>
    <property type="match status" value="1"/>
</dbReference>
<comment type="caution">
    <text evidence="7">The sequence shown here is derived from an EMBL/GenBank/DDBJ whole genome shotgun (WGS) entry which is preliminary data.</text>
</comment>
<evidence type="ECO:0000313" key="7">
    <source>
        <dbReference type="EMBL" id="TLU73647.1"/>
    </source>
</evidence>
<evidence type="ECO:0000256" key="3">
    <source>
        <dbReference type="ARBA" id="ARBA00023004"/>
    </source>
</evidence>
<evidence type="ECO:0000256" key="4">
    <source>
        <dbReference type="PROSITE-ProRule" id="PRU00433"/>
    </source>
</evidence>
<dbReference type="Proteomes" id="UP000305654">
    <property type="component" value="Unassembled WGS sequence"/>
</dbReference>
<keyword evidence="2 4" id="KW-0479">Metal-binding</keyword>
<protein>
    <submittedName>
        <fullName evidence="7">Cytochrome c</fullName>
    </submittedName>
</protein>